<evidence type="ECO:0000313" key="3">
    <source>
        <dbReference type="Proteomes" id="UP000007174"/>
    </source>
</evidence>
<gene>
    <name evidence="2" type="ORF">CH063_09284</name>
</gene>
<evidence type="ECO:0000313" key="2">
    <source>
        <dbReference type="EMBL" id="CCF38112.1"/>
    </source>
</evidence>
<dbReference type="EMBL" id="CACQ02002810">
    <property type="protein sequence ID" value="CCF38112.1"/>
    <property type="molecule type" value="Genomic_DNA"/>
</dbReference>
<proteinExistence type="predicted"/>
<protein>
    <submittedName>
        <fullName evidence="2">Uncharacterized protein</fullName>
    </submittedName>
</protein>
<dbReference type="HOGENOM" id="CLU_3106238_0_0_1"/>
<dbReference type="AlphaFoldDB" id="H1VD09"/>
<organism evidence="2 3">
    <name type="scientific">Colletotrichum higginsianum (strain IMI 349063)</name>
    <name type="common">Crucifer anthracnose fungus</name>
    <dbReference type="NCBI Taxonomy" id="759273"/>
    <lineage>
        <taxon>Eukaryota</taxon>
        <taxon>Fungi</taxon>
        <taxon>Dikarya</taxon>
        <taxon>Ascomycota</taxon>
        <taxon>Pezizomycotina</taxon>
        <taxon>Sordariomycetes</taxon>
        <taxon>Hypocreomycetidae</taxon>
        <taxon>Glomerellales</taxon>
        <taxon>Glomerellaceae</taxon>
        <taxon>Colletotrichum</taxon>
        <taxon>Colletotrichum destructivum species complex</taxon>
    </lineage>
</organism>
<evidence type="ECO:0000256" key="1">
    <source>
        <dbReference type="SAM" id="MobiDB-lite"/>
    </source>
</evidence>
<name>H1VD09_COLHI</name>
<feature type="region of interest" description="Disordered" evidence="1">
    <location>
        <begin position="32"/>
        <end position="51"/>
    </location>
</feature>
<sequence>MTTPPPPPAHDELPGDAEAILDNRTLKYSLLGPSLTKAGQDSVDQSKVRRS</sequence>
<accession>H1VD09</accession>
<dbReference type="STRING" id="759273.H1VD09"/>
<reference evidence="3" key="1">
    <citation type="journal article" date="2012" name="Nat. Genet.">
        <title>Lifestyle transitions in plant pathogenic Colletotrichum fungi deciphered by genome and transcriptome analyses.</title>
        <authorList>
            <person name="O'Connell R.J."/>
            <person name="Thon M.R."/>
            <person name="Hacquard S."/>
            <person name="Amyotte S.G."/>
            <person name="Kleemann J."/>
            <person name="Torres M.F."/>
            <person name="Damm U."/>
            <person name="Buiate E.A."/>
            <person name="Epstein L."/>
            <person name="Alkan N."/>
            <person name="Altmueller J."/>
            <person name="Alvarado-Balderrama L."/>
            <person name="Bauser C.A."/>
            <person name="Becker C."/>
            <person name="Birren B.W."/>
            <person name="Chen Z."/>
            <person name="Choi J."/>
            <person name="Crouch J.A."/>
            <person name="Duvick J.P."/>
            <person name="Farman M.A."/>
            <person name="Gan P."/>
            <person name="Heiman D."/>
            <person name="Henrissat B."/>
            <person name="Howard R.J."/>
            <person name="Kabbage M."/>
            <person name="Koch C."/>
            <person name="Kracher B."/>
            <person name="Kubo Y."/>
            <person name="Law A.D."/>
            <person name="Lebrun M.-H."/>
            <person name="Lee Y.-H."/>
            <person name="Miyara I."/>
            <person name="Moore N."/>
            <person name="Neumann U."/>
            <person name="Nordstroem K."/>
            <person name="Panaccione D.G."/>
            <person name="Panstruga R."/>
            <person name="Place M."/>
            <person name="Proctor R.H."/>
            <person name="Prusky D."/>
            <person name="Rech G."/>
            <person name="Reinhardt R."/>
            <person name="Rollins J.A."/>
            <person name="Rounsley S."/>
            <person name="Schardl C.L."/>
            <person name="Schwartz D.C."/>
            <person name="Shenoy N."/>
            <person name="Shirasu K."/>
            <person name="Sikhakolli U.R."/>
            <person name="Stueber K."/>
            <person name="Sukno S.A."/>
            <person name="Sweigard J.A."/>
            <person name="Takano Y."/>
            <person name="Takahara H."/>
            <person name="Trail F."/>
            <person name="van der Does H.C."/>
            <person name="Voll L.M."/>
            <person name="Will I."/>
            <person name="Young S."/>
            <person name="Zeng Q."/>
            <person name="Zhang J."/>
            <person name="Zhou S."/>
            <person name="Dickman M.B."/>
            <person name="Schulze-Lefert P."/>
            <person name="Ver Loren van Themaat E."/>
            <person name="Ma L.-J."/>
            <person name="Vaillancourt L.J."/>
        </authorList>
    </citation>
    <scope>NUCLEOTIDE SEQUENCE [LARGE SCALE GENOMIC DNA]</scope>
    <source>
        <strain evidence="3">IMI 349063</strain>
    </source>
</reference>
<dbReference type="Proteomes" id="UP000007174">
    <property type="component" value="Unassembled WGS sequence"/>
</dbReference>
<dbReference type="VEuPathDB" id="FungiDB:CH63R_06131"/>